<name>A0A507CLB7_9FUNG</name>
<comment type="subcellular location">
    <subcellularLocation>
        <location evidence="1">Nucleus</location>
    </subcellularLocation>
</comment>
<gene>
    <name evidence="7" type="ORF">SeMB42_g06566</name>
</gene>
<dbReference type="PANTHER" id="PTHR11380:SF5">
    <property type="entry name" value="TRANSCRIPTION INITIATION FACTOR TFIID SUBUNIT 13"/>
    <property type="match status" value="1"/>
</dbReference>
<sequence>MRLENAFITLHPSAHVLHCMHRLPHFVVRARTPCPPPTTSRQMSTKRKRLFTESTREIMFAFGDTNPPACDTVDLMEDLLLEYFYDYLRQVKRTTGNRRVKMVDFLFPLRRDPPKLARAKELIIKDQEIRRARQIAGGELEDLKGLAKANK</sequence>
<dbReference type="STRING" id="286115.A0A507CLB7"/>
<protein>
    <recommendedName>
        <fullName evidence="6">Transcription initiation factor TFIID subunit 13</fullName>
    </recommendedName>
</protein>
<dbReference type="Gene3D" id="1.10.20.10">
    <property type="entry name" value="Histone, subunit A"/>
    <property type="match status" value="1"/>
</dbReference>
<evidence type="ECO:0000313" key="8">
    <source>
        <dbReference type="Proteomes" id="UP000317494"/>
    </source>
</evidence>
<comment type="caution">
    <text evidence="7">The sequence shown here is derived from an EMBL/GenBank/DDBJ whole genome shotgun (WGS) entry which is preliminary data.</text>
</comment>
<evidence type="ECO:0000256" key="4">
    <source>
        <dbReference type="ARBA" id="ARBA00023242"/>
    </source>
</evidence>
<evidence type="ECO:0000313" key="7">
    <source>
        <dbReference type="EMBL" id="TPX38793.1"/>
    </source>
</evidence>
<keyword evidence="8" id="KW-1185">Reference proteome</keyword>
<dbReference type="AlphaFoldDB" id="A0A507CLB7"/>
<keyword evidence="3" id="KW-0804">Transcription</keyword>
<evidence type="ECO:0000256" key="3">
    <source>
        <dbReference type="ARBA" id="ARBA00023163"/>
    </source>
</evidence>
<dbReference type="VEuPathDB" id="FungiDB:SeMB42_g06566"/>
<reference evidence="7 8" key="1">
    <citation type="journal article" date="2019" name="Sci. Rep.">
        <title>Comparative genomics of chytrid fungi reveal insights into the obligate biotrophic and pathogenic lifestyle of Synchytrium endobioticum.</title>
        <authorList>
            <person name="van de Vossenberg B.T.L.H."/>
            <person name="Warris S."/>
            <person name="Nguyen H.D.T."/>
            <person name="van Gent-Pelzer M.P.E."/>
            <person name="Joly D.L."/>
            <person name="van de Geest H.C."/>
            <person name="Bonants P.J.M."/>
            <person name="Smith D.S."/>
            <person name="Levesque C.A."/>
            <person name="van der Lee T.A.J."/>
        </authorList>
    </citation>
    <scope>NUCLEOTIDE SEQUENCE [LARGE SCALE GENOMIC DNA]</scope>
    <source>
        <strain evidence="7 8">MB42</strain>
    </source>
</reference>
<dbReference type="GO" id="GO:0005669">
    <property type="term" value="C:transcription factor TFIID complex"/>
    <property type="evidence" value="ECO:0007669"/>
    <property type="project" value="TreeGrafter"/>
</dbReference>
<evidence type="ECO:0000256" key="6">
    <source>
        <dbReference type="ARBA" id="ARBA00040136"/>
    </source>
</evidence>
<dbReference type="InterPro" id="IPR009072">
    <property type="entry name" value="Histone-fold"/>
</dbReference>
<comment type="similarity">
    <text evidence="5">Belongs to the TAF13 family.</text>
</comment>
<evidence type="ECO:0000256" key="1">
    <source>
        <dbReference type="ARBA" id="ARBA00004123"/>
    </source>
</evidence>
<dbReference type="Pfam" id="PF02269">
    <property type="entry name" value="TFIID-18kDa"/>
    <property type="match status" value="1"/>
</dbReference>
<dbReference type="GO" id="GO:0046982">
    <property type="term" value="F:protein heterodimerization activity"/>
    <property type="evidence" value="ECO:0007669"/>
    <property type="project" value="InterPro"/>
</dbReference>
<evidence type="ECO:0000256" key="2">
    <source>
        <dbReference type="ARBA" id="ARBA00023015"/>
    </source>
</evidence>
<proteinExistence type="inferred from homology"/>
<dbReference type="Proteomes" id="UP000317494">
    <property type="component" value="Unassembled WGS sequence"/>
</dbReference>
<keyword evidence="4" id="KW-0539">Nucleus</keyword>
<accession>A0A507CLB7</accession>
<dbReference type="GO" id="GO:0051123">
    <property type="term" value="P:RNA polymerase II preinitiation complex assembly"/>
    <property type="evidence" value="ECO:0007669"/>
    <property type="project" value="TreeGrafter"/>
</dbReference>
<evidence type="ECO:0000256" key="5">
    <source>
        <dbReference type="ARBA" id="ARBA00038392"/>
    </source>
</evidence>
<dbReference type="SUPFAM" id="SSF47113">
    <property type="entry name" value="Histone-fold"/>
    <property type="match status" value="1"/>
</dbReference>
<dbReference type="PANTHER" id="PTHR11380">
    <property type="entry name" value="TRANSCRIPTION INITIATION FACTOR TFIID/SUPT3-RELATED"/>
    <property type="match status" value="1"/>
</dbReference>
<dbReference type="EMBL" id="QEAN01000378">
    <property type="protein sequence ID" value="TPX38793.1"/>
    <property type="molecule type" value="Genomic_DNA"/>
</dbReference>
<keyword evidence="2" id="KW-0805">Transcription regulation</keyword>
<dbReference type="InterPro" id="IPR003195">
    <property type="entry name" value="TFIID_TAF13"/>
</dbReference>
<organism evidence="7 8">
    <name type="scientific">Synchytrium endobioticum</name>
    <dbReference type="NCBI Taxonomy" id="286115"/>
    <lineage>
        <taxon>Eukaryota</taxon>
        <taxon>Fungi</taxon>
        <taxon>Fungi incertae sedis</taxon>
        <taxon>Chytridiomycota</taxon>
        <taxon>Chytridiomycota incertae sedis</taxon>
        <taxon>Chytridiomycetes</taxon>
        <taxon>Synchytriales</taxon>
        <taxon>Synchytriaceae</taxon>
        <taxon>Synchytrium</taxon>
    </lineage>
</organism>